<evidence type="ECO:0000256" key="1">
    <source>
        <dbReference type="ARBA" id="ARBA00006987"/>
    </source>
</evidence>
<evidence type="ECO:0000313" key="4">
    <source>
        <dbReference type="Proteomes" id="UP000255207"/>
    </source>
</evidence>
<keyword evidence="4" id="KW-1185">Reference proteome</keyword>
<proteinExistence type="inferred from homology"/>
<dbReference type="Pfam" id="PF03401">
    <property type="entry name" value="TctC"/>
    <property type="match status" value="1"/>
</dbReference>
<comment type="similarity">
    <text evidence="1">Belongs to the UPF0065 (bug) family.</text>
</comment>
<protein>
    <submittedName>
        <fullName evidence="3">Tripartite tricarboxylate transporter substrate binding protein</fullName>
    </submittedName>
</protein>
<dbReference type="InterPro" id="IPR005064">
    <property type="entry name" value="BUG"/>
</dbReference>
<dbReference type="OrthoDB" id="8443386at2"/>
<feature type="compositionally biased region" description="Basic residues" evidence="2">
    <location>
        <begin position="13"/>
        <end position="22"/>
    </location>
</feature>
<name>A0A370L9S8_9HYPH</name>
<gene>
    <name evidence="3" type="ORF">DWE98_05550</name>
</gene>
<dbReference type="SUPFAM" id="SSF53850">
    <property type="entry name" value="Periplasmic binding protein-like II"/>
    <property type="match status" value="1"/>
</dbReference>
<dbReference type="EMBL" id="QQTP01000002">
    <property type="protein sequence ID" value="RDJ28063.1"/>
    <property type="molecule type" value="Genomic_DNA"/>
</dbReference>
<dbReference type="Gene3D" id="3.40.190.150">
    <property type="entry name" value="Bordetella uptake gene, domain 1"/>
    <property type="match status" value="1"/>
</dbReference>
<organism evidence="3 4">
    <name type="scientific">Bosea caraganae</name>
    <dbReference type="NCBI Taxonomy" id="2763117"/>
    <lineage>
        <taxon>Bacteria</taxon>
        <taxon>Pseudomonadati</taxon>
        <taxon>Pseudomonadota</taxon>
        <taxon>Alphaproteobacteria</taxon>
        <taxon>Hyphomicrobiales</taxon>
        <taxon>Boseaceae</taxon>
        <taxon>Bosea</taxon>
    </lineage>
</organism>
<dbReference type="PANTHER" id="PTHR42928">
    <property type="entry name" value="TRICARBOXYLATE-BINDING PROTEIN"/>
    <property type="match status" value="1"/>
</dbReference>
<dbReference type="Proteomes" id="UP000255207">
    <property type="component" value="Unassembled WGS sequence"/>
</dbReference>
<dbReference type="InterPro" id="IPR042100">
    <property type="entry name" value="Bug_dom1"/>
</dbReference>
<dbReference type="AlphaFoldDB" id="A0A370L9S8"/>
<comment type="caution">
    <text evidence="3">The sequence shown here is derived from an EMBL/GenBank/DDBJ whole genome shotgun (WGS) entry which is preliminary data.</text>
</comment>
<dbReference type="Gene3D" id="3.40.190.10">
    <property type="entry name" value="Periplasmic binding protein-like II"/>
    <property type="match status" value="1"/>
</dbReference>
<feature type="region of interest" description="Disordered" evidence="2">
    <location>
        <begin position="1"/>
        <end position="33"/>
    </location>
</feature>
<accession>A0A370L9S8</accession>
<dbReference type="CDD" id="cd07012">
    <property type="entry name" value="PBP2_Bug_TTT"/>
    <property type="match status" value="1"/>
</dbReference>
<sequence length="350" mass="37028">MPWIGLGAPSASTKRRHGHTGRRPGSECQAQEPGETMKRFWTVTCALAFALALSPAQAWEPKKPIRVIIGYGAGGSTDAIGRLMLKKIEEQKGWKFIVENKSGAQGALAAIEVKNAPADGSVLGLLSTGNFALDPFLTKSSQYMPEDLDYVGTIGKIEYALIAAKDAPYNNLAELAAHTKKNGPISFSSTGKILDLAMERVSDKLGIAFVSAPTSGSAQSLQLVLGGHANVTISGGVHVPYVQSGKLKVIAVMTGARADYAPEVGTSLEQGGGFSIENYFLLVAPKNLPADARKAIADAIDDAVKSPEIGDYAAKTFNTRVNLGAKGSTDDVMAQSRAWREWLPNSKLAK</sequence>
<reference evidence="4" key="1">
    <citation type="submission" date="2018-07" db="EMBL/GenBank/DDBJ databases">
        <authorList>
            <person name="Safronova V.I."/>
            <person name="Chirak E.R."/>
            <person name="Sazanova A.L."/>
        </authorList>
    </citation>
    <scope>NUCLEOTIDE SEQUENCE [LARGE SCALE GENOMIC DNA]</scope>
    <source>
        <strain evidence="4">RCAM04685</strain>
    </source>
</reference>
<dbReference type="PANTHER" id="PTHR42928:SF5">
    <property type="entry name" value="BLR1237 PROTEIN"/>
    <property type="match status" value="1"/>
</dbReference>
<dbReference type="PIRSF" id="PIRSF017082">
    <property type="entry name" value="YflP"/>
    <property type="match status" value="1"/>
</dbReference>
<evidence type="ECO:0000256" key="2">
    <source>
        <dbReference type="SAM" id="MobiDB-lite"/>
    </source>
</evidence>
<evidence type="ECO:0000313" key="3">
    <source>
        <dbReference type="EMBL" id="RDJ28063.1"/>
    </source>
</evidence>